<dbReference type="GO" id="GO:0016757">
    <property type="term" value="F:glycosyltransferase activity"/>
    <property type="evidence" value="ECO:0007669"/>
    <property type="project" value="UniProtKB-KW"/>
</dbReference>
<keyword evidence="8 9" id="KW-0119">Carbohydrate metabolism</keyword>
<dbReference type="Pfam" id="PF00534">
    <property type="entry name" value="Glycos_transf_1"/>
    <property type="match status" value="1"/>
</dbReference>
<evidence type="ECO:0000256" key="5">
    <source>
        <dbReference type="ARBA" id="ARBA00022723"/>
    </source>
</evidence>
<evidence type="ECO:0000256" key="2">
    <source>
        <dbReference type="ARBA" id="ARBA00004496"/>
    </source>
</evidence>
<dbReference type="InterPro" id="IPR001347">
    <property type="entry name" value="SIS_dom"/>
</dbReference>
<dbReference type="SUPFAM" id="SSF53756">
    <property type="entry name" value="UDP-Glycosyltransferase/glycogen phosphorylase"/>
    <property type="match status" value="1"/>
</dbReference>
<dbReference type="HAMAP" id="MF_00067">
    <property type="entry name" value="GmhA"/>
    <property type="match status" value="1"/>
</dbReference>
<dbReference type="InterPro" id="IPR046348">
    <property type="entry name" value="SIS_dom_sf"/>
</dbReference>
<reference evidence="12" key="1">
    <citation type="journal article" date="2019" name="Int. J. Syst. Evol. Microbiol.">
        <title>The Global Catalogue of Microorganisms (GCM) 10K type strain sequencing project: providing services to taxonomists for standard genome sequencing and annotation.</title>
        <authorList>
            <consortium name="The Broad Institute Genomics Platform"/>
            <consortium name="The Broad Institute Genome Sequencing Center for Infectious Disease"/>
            <person name="Wu L."/>
            <person name="Ma J."/>
        </authorList>
    </citation>
    <scope>NUCLEOTIDE SEQUENCE [LARGE SCALE GENOMIC DNA]</scope>
    <source>
        <strain evidence="12">KCTC 52416</strain>
    </source>
</reference>
<keyword evidence="11" id="KW-0328">Glycosyltransferase</keyword>
<keyword evidence="7 9" id="KW-0413">Isomerase</keyword>
<feature type="binding site" evidence="9">
    <location>
        <position position="479"/>
    </location>
    <ligand>
        <name>substrate</name>
    </ligand>
</feature>
<evidence type="ECO:0000313" key="11">
    <source>
        <dbReference type="EMBL" id="MFC3199038.1"/>
    </source>
</evidence>
<keyword evidence="6 9" id="KW-0862">Zinc</keyword>
<comment type="miscellaneous">
    <text evidence="9">The reaction produces a racemic mixture of D-glycero-alpha-D-manno-heptose 7-phosphate and D-glycero-beta-D-manno-heptose 7-phosphate.</text>
</comment>
<feature type="domain" description="SIS" evidence="10">
    <location>
        <begin position="451"/>
        <end position="611"/>
    </location>
</feature>
<feature type="binding site" evidence="9">
    <location>
        <position position="540"/>
    </location>
    <ligand>
        <name>substrate</name>
    </ligand>
</feature>
<comment type="subcellular location">
    <subcellularLocation>
        <location evidence="2 9">Cytoplasm</location>
    </subcellularLocation>
</comment>
<comment type="catalytic activity">
    <reaction evidence="1 9">
        <text>2 D-sedoheptulose 7-phosphate = D-glycero-alpha-D-manno-heptose 7-phosphate + D-glycero-beta-D-manno-heptose 7-phosphate</text>
        <dbReference type="Rhea" id="RHEA:27489"/>
        <dbReference type="ChEBI" id="CHEBI:57483"/>
        <dbReference type="ChEBI" id="CHEBI:60203"/>
        <dbReference type="ChEBI" id="CHEBI:60204"/>
        <dbReference type="EC" id="5.3.1.28"/>
    </reaction>
</comment>
<dbReference type="Pfam" id="PF13579">
    <property type="entry name" value="Glyco_trans_4_4"/>
    <property type="match status" value="1"/>
</dbReference>
<organism evidence="11 12">
    <name type="scientific">Parapedobacter deserti</name>
    <dbReference type="NCBI Taxonomy" id="1912957"/>
    <lineage>
        <taxon>Bacteria</taxon>
        <taxon>Pseudomonadati</taxon>
        <taxon>Bacteroidota</taxon>
        <taxon>Sphingobacteriia</taxon>
        <taxon>Sphingobacteriales</taxon>
        <taxon>Sphingobacteriaceae</taxon>
        <taxon>Parapedobacter</taxon>
    </lineage>
</organism>
<dbReference type="Pfam" id="PF13580">
    <property type="entry name" value="SIS_2"/>
    <property type="match status" value="1"/>
</dbReference>
<feature type="binding site" evidence="9">
    <location>
        <position position="587"/>
    </location>
    <ligand>
        <name>substrate</name>
    </ligand>
</feature>
<gene>
    <name evidence="9" type="primary">gmhA</name>
    <name evidence="11" type="ORF">ACFOET_15545</name>
</gene>
<dbReference type="RefSeq" id="WP_379024271.1">
    <property type="nucleotide sequence ID" value="NZ_JBHRTA010000038.1"/>
</dbReference>
<feature type="binding site" evidence="9">
    <location>
        <begin position="466"/>
        <end position="468"/>
    </location>
    <ligand>
        <name>substrate</name>
    </ligand>
</feature>
<dbReference type="CDD" id="cd03800">
    <property type="entry name" value="GT4_sucrose_synthase"/>
    <property type="match status" value="1"/>
</dbReference>
<keyword evidence="4 9" id="KW-0963">Cytoplasm</keyword>
<comment type="caution">
    <text evidence="11">The sequence shown here is derived from an EMBL/GenBank/DDBJ whole genome shotgun (WGS) entry which is preliminary data.</text>
</comment>
<sequence length="638" mass="70442">MSRTIALISEHASPLAVLGGVDSGGQNIYVGELARQLASLGYSVDIFTRRDEVKLPAEVHWLSGVRVVHVDAGPAEPLPKEELFQYMDEFAASMEAFVQSQPYRYMLFHANFWMSGYVAMLLKERLAIPFVVTFHALGKVRLMHQRETDRFPSERCEVETQIMQSADAIIAECPQDEADLTELYRADARKITMIPCGFSPHEFHPIDQAYARMLLDLPATGKIILQLGRMVPRKGIDTVIESLALLQKNLPDARLVIVGGEYEKAHLHADQEYRRLRKLSETLGIADAVSFEGRKNREQLKYYYAAADVFVSTPWYEPFGITPLEAMACGTPVVGANVGGIQYSVANGKTGFLVPPKDPEALARKTGLILKNNDLRRSMRQKSIARVNECFTWKRVAEQMDVVYRRFGSQQPEAVGDNRQFVRDAFYEAADTFRLSAESLTDAILHAGDTLSATFKKGGKVLVCGNGGSAAESLHFSAELLGRFEMPKREGLPVISLVADTAMLTAWSNDECFADVFARQVAAYGRPGDVLVCLSTSGNSANILKAMDKAKQLGMECITLLGKDGGQAKAKGSINIVIPSSNTQRIQEMHLHIIHLLCSMVERGLTDRPAGQRASPLLQNIEISARKNGKTSHKHAAP</sequence>
<dbReference type="Gene3D" id="3.40.50.2000">
    <property type="entry name" value="Glycogen Phosphorylase B"/>
    <property type="match status" value="2"/>
</dbReference>
<dbReference type="PANTHER" id="PTHR30390">
    <property type="entry name" value="SEDOHEPTULOSE 7-PHOSPHATE ISOMERASE / DNAA INITIATOR-ASSOCIATING FACTOR FOR REPLICATION INITIATION"/>
    <property type="match status" value="1"/>
</dbReference>
<evidence type="ECO:0000256" key="1">
    <source>
        <dbReference type="ARBA" id="ARBA00000348"/>
    </source>
</evidence>
<keyword evidence="5 9" id="KW-0479">Metal-binding</keyword>
<evidence type="ECO:0000256" key="7">
    <source>
        <dbReference type="ARBA" id="ARBA00023235"/>
    </source>
</evidence>
<dbReference type="InterPro" id="IPR050099">
    <property type="entry name" value="SIS_GmhA/DiaA_subfam"/>
</dbReference>
<name>A0ABV7JLR4_9SPHI</name>
<dbReference type="Proteomes" id="UP001595526">
    <property type="component" value="Unassembled WGS sequence"/>
</dbReference>
<feature type="binding site" evidence="9">
    <location>
        <position position="595"/>
    </location>
    <ligand>
        <name>Zn(2+)</name>
        <dbReference type="ChEBI" id="CHEBI:29105"/>
    </ligand>
</feature>
<dbReference type="EC" id="5.3.1.28" evidence="9"/>
<dbReference type="InterPro" id="IPR028098">
    <property type="entry name" value="Glyco_trans_4-like_N"/>
</dbReference>
<evidence type="ECO:0000256" key="3">
    <source>
        <dbReference type="ARBA" id="ARBA00009894"/>
    </source>
</evidence>
<feature type="binding site" evidence="9">
    <location>
        <position position="475"/>
    </location>
    <ligand>
        <name>Zn(2+)</name>
        <dbReference type="ChEBI" id="CHEBI:29105"/>
    </ligand>
</feature>
<evidence type="ECO:0000259" key="10">
    <source>
        <dbReference type="PROSITE" id="PS51464"/>
    </source>
</evidence>
<dbReference type="CDD" id="cd05006">
    <property type="entry name" value="SIS_GmhA"/>
    <property type="match status" value="1"/>
</dbReference>
<evidence type="ECO:0000313" key="12">
    <source>
        <dbReference type="Proteomes" id="UP001595526"/>
    </source>
</evidence>
<comment type="cofactor">
    <cofactor evidence="9">
        <name>Zn(2+)</name>
        <dbReference type="ChEBI" id="CHEBI:29105"/>
    </cofactor>
    <text evidence="9">Binds 1 zinc ion per subunit.</text>
</comment>
<evidence type="ECO:0000256" key="8">
    <source>
        <dbReference type="ARBA" id="ARBA00023277"/>
    </source>
</evidence>
<comment type="similarity">
    <text evidence="3 9">Belongs to the SIS family. GmhA subfamily.</text>
</comment>
<comment type="function">
    <text evidence="9">Catalyzes the isomerization of sedoheptulose 7-phosphate in D-glycero-D-manno-heptose 7-phosphate.</text>
</comment>
<proteinExistence type="inferred from homology"/>
<feature type="binding site" evidence="9">
    <location>
        <begin position="509"/>
        <end position="510"/>
    </location>
    <ligand>
        <name>substrate</name>
    </ligand>
</feature>
<comment type="pathway">
    <text evidence="9">Carbohydrate biosynthesis; D-glycero-D-manno-heptose 7-phosphate biosynthesis; D-glycero-alpha-D-manno-heptose 7-phosphate and D-glycero-beta-D-manno-heptose 7-phosphate from sedoheptulose 7-phosphate: step 1/1.</text>
</comment>
<dbReference type="InterPro" id="IPR004515">
    <property type="entry name" value="Phosphoheptose_Isoase"/>
</dbReference>
<feature type="binding site" evidence="9">
    <location>
        <begin position="535"/>
        <end position="537"/>
    </location>
    <ligand>
        <name>substrate</name>
    </ligand>
</feature>
<dbReference type="SUPFAM" id="SSF53697">
    <property type="entry name" value="SIS domain"/>
    <property type="match status" value="1"/>
</dbReference>
<feature type="binding site" evidence="9">
    <location>
        <position position="479"/>
    </location>
    <ligand>
        <name>Zn(2+)</name>
        <dbReference type="ChEBI" id="CHEBI:29105"/>
    </ligand>
</feature>
<keyword evidence="11" id="KW-0808">Transferase</keyword>
<evidence type="ECO:0000256" key="6">
    <source>
        <dbReference type="ARBA" id="ARBA00022833"/>
    </source>
</evidence>
<keyword evidence="12" id="KW-1185">Reference proteome</keyword>
<dbReference type="EMBL" id="JBHRTA010000038">
    <property type="protein sequence ID" value="MFC3199038.1"/>
    <property type="molecule type" value="Genomic_DNA"/>
</dbReference>
<protein>
    <recommendedName>
        <fullName evidence="9">Phosphoheptose isomerase</fullName>
        <ecNumber evidence="9">5.3.1.28</ecNumber>
    </recommendedName>
    <alternativeName>
        <fullName evidence="9">Sedoheptulose 7-phosphate isomerase</fullName>
    </alternativeName>
</protein>
<accession>A0ABV7JLR4</accession>
<dbReference type="InterPro" id="IPR035461">
    <property type="entry name" value="GmhA/DiaA"/>
</dbReference>
<dbReference type="Gene3D" id="3.40.50.10490">
    <property type="entry name" value="Glucose-6-phosphate isomerase like protein, domain 1"/>
    <property type="match status" value="1"/>
</dbReference>
<dbReference type="PROSITE" id="PS51464">
    <property type="entry name" value="SIS"/>
    <property type="match status" value="1"/>
</dbReference>
<evidence type="ECO:0000256" key="4">
    <source>
        <dbReference type="ARBA" id="ARBA00022490"/>
    </source>
</evidence>
<dbReference type="InterPro" id="IPR001296">
    <property type="entry name" value="Glyco_trans_1"/>
</dbReference>
<evidence type="ECO:0000256" key="9">
    <source>
        <dbReference type="HAMAP-Rule" id="MF_00067"/>
    </source>
</evidence>
<feature type="binding site" evidence="9">
    <location>
        <position position="587"/>
    </location>
    <ligand>
        <name>Zn(2+)</name>
        <dbReference type="ChEBI" id="CHEBI:29105"/>
    </ligand>
</feature>